<protein>
    <submittedName>
        <fullName evidence="9">Cytosine permease</fullName>
    </submittedName>
</protein>
<dbReference type="InterPro" id="IPR026030">
    <property type="entry name" value="Pur-cyt_permease_Fcy2/21/22"/>
</dbReference>
<feature type="transmembrane region" description="Helical" evidence="8">
    <location>
        <begin position="205"/>
        <end position="225"/>
    </location>
</feature>
<dbReference type="GO" id="GO:0005886">
    <property type="term" value="C:plasma membrane"/>
    <property type="evidence" value="ECO:0007669"/>
    <property type="project" value="TreeGrafter"/>
</dbReference>
<feature type="transmembrane region" description="Helical" evidence="8">
    <location>
        <begin position="108"/>
        <end position="130"/>
    </location>
</feature>
<evidence type="ECO:0000313" key="10">
    <source>
        <dbReference type="Proteomes" id="UP000229340"/>
    </source>
</evidence>
<evidence type="ECO:0000256" key="8">
    <source>
        <dbReference type="SAM" id="Phobius"/>
    </source>
</evidence>
<evidence type="ECO:0000256" key="2">
    <source>
        <dbReference type="ARBA" id="ARBA00008974"/>
    </source>
</evidence>
<feature type="transmembrane region" description="Helical" evidence="8">
    <location>
        <begin position="68"/>
        <end position="88"/>
    </location>
</feature>
<evidence type="ECO:0000256" key="1">
    <source>
        <dbReference type="ARBA" id="ARBA00004141"/>
    </source>
</evidence>
<keyword evidence="5 8" id="KW-1133">Transmembrane helix</keyword>
<dbReference type="InterPro" id="IPR001248">
    <property type="entry name" value="Pur-cyt_permease"/>
</dbReference>
<organism evidence="9 10">
    <name type="scientific">Faucicola osloensis</name>
    <name type="common">Moraxella osloensis</name>
    <dbReference type="NCBI Taxonomy" id="34062"/>
    <lineage>
        <taxon>Bacteria</taxon>
        <taxon>Pseudomonadati</taxon>
        <taxon>Pseudomonadota</taxon>
        <taxon>Gammaproteobacteria</taxon>
        <taxon>Moraxellales</taxon>
        <taxon>Moraxellaceae</taxon>
        <taxon>Faucicola</taxon>
    </lineage>
</organism>
<dbReference type="RefSeq" id="WP_100271017.1">
    <property type="nucleotide sequence ID" value="NZ_CP024444.1"/>
</dbReference>
<feature type="transmembrane region" description="Helical" evidence="8">
    <location>
        <begin position="439"/>
        <end position="461"/>
    </location>
</feature>
<proteinExistence type="inferred from homology"/>
<feature type="transmembrane region" description="Helical" evidence="8">
    <location>
        <begin position="306"/>
        <end position="326"/>
    </location>
</feature>
<keyword evidence="6 7" id="KW-0472">Membrane</keyword>
<dbReference type="AlphaFoldDB" id="A0A2D2LXA1"/>
<sequence>MNQLSTDIPKQAVSAVNSGIIEHRTIDFIPESERHGSLFSQFTLWFGANLQITAIVTGALAVVLGGDVFWSIIGLFIGQLFGAFVMALHAVQGPKLGLPQMISSRVQFGVLGAGIPIALVCVMYIGFIATGSVLSGQALSKLFNISTSMGILIFAGLIIIFASLGYRIIHVMGKVSSVVGVLSFIYLFGAIFAKSDISSLLAVNHFSWTSFFLAIALSASWQISYGPYVADYSRYLPSNTDGRKVFWSVFSGTVIGAQLAMILGVFVAQLAQGSFLGHEVSYMVGLSSAGLIAVLLYASIVVGKLTMSVLSAYGSFMCMATMVSGANASIKFTKMQRIVVVILVVCFSAGIALVGQAEFLKLFKNFILFLLTFFIPWSAINLVDYYKISKGRYNIEALGDVNGQYGKWNWVGLGCYMAGILIQLPFIDSPFFTGSIAKAVGGLDLSWLVGLVATGILYYFLAKRQRDNTTLLVN</sequence>
<comment type="subcellular location">
    <subcellularLocation>
        <location evidence="1">Membrane</location>
        <topology evidence="1">Multi-pass membrane protein</topology>
    </subcellularLocation>
</comment>
<accession>A0A2D2LXA1</accession>
<name>A0A2D2LXA1_FAUOS</name>
<feature type="transmembrane region" description="Helical" evidence="8">
    <location>
        <begin position="245"/>
        <end position="268"/>
    </location>
</feature>
<dbReference type="CDD" id="cd11484">
    <property type="entry name" value="SLC-NCS1sbd_CobB-like"/>
    <property type="match status" value="1"/>
</dbReference>
<feature type="transmembrane region" description="Helical" evidence="8">
    <location>
        <begin position="407"/>
        <end position="427"/>
    </location>
</feature>
<evidence type="ECO:0000313" key="9">
    <source>
        <dbReference type="EMBL" id="ATR79648.1"/>
    </source>
</evidence>
<dbReference type="PANTHER" id="PTHR31806">
    <property type="entry name" value="PURINE-CYTOSINE PERMEASE FCY2-RELATED"/>
    <property type="match status" value="1"/>
</dbReference>
<evidence type="ECO:0000256" key="6">
    <source>
        <dbReference type="ARBA" id="ARBA00023136"/>
    </source>
</evidence>
<keyword evidence="4 8" id="KW-0812">Transmembrane</keyword>
<evidence type="ECO:0000256" key="7">
    <source>
        <dbReference type="PIRNR" id="PIRNR002744"/>
    </source>
</evidence>
<keyword evidence="9" id="KW-0614">Plasmid</keyword>
<feature type="transmembrane region" description="Helical" evidence="8">
    <location>
        <begin position="142"/>
        <end position="169"/>
    </location>
</feature>
<dbReference type="Pfam" id="PF02133">
    <property type="entry name" value="Transp_cyt_pur"/>
    <property type="match status" value="1"/>
</dbReference>
<dbReference type="PANTHER" id="PTHR31806:SF1">
    <property type="entry name" value="PURINE-CYTOSINE PERMEASE FCY2-RELATED"/>
    <property type="match status" value="1"/>
</dbReference>
<keyword evidence="3 7" id="KW-0813">Transport</keyword>
<evidence type="ECO:0000256" key="3">
    <source>
        <dbReference type="ARBA" id="ARBA00022448"/>
    </source>
</evidence>
<feature type="transmembrane region" description="Helical" evidence="8">
    <location>
        <begin position="42"/>
        <end position="63"/>
    </location>
</feature>
<dbReference type="Gene3D" id="1.10.4160.10">
    <property type="entry name" value="Hydantoin permease"/>
    <property type="match status" value="1"/>
</dbReference>
<dbReference type="Proteomes" id="UP000229340">
    <property type="component" value="Plasmid pNP7-1"/>
</dbReference>
<dbReference type="PIRSF" id="PIRSF002744">
    <property type="entry name" value="Pur-cyt_permease"/>
    <property type="match status" value="1"/>
</dbReference>
<evidence type="ECO:0000256" key="4">
    <source>
        <dbReference type="ARBA" id="ARBA00022692"/>
    </source>
</evidence>
<reference evidence="10" key="1">
    <citation type="submission" date="2017-10" db="EMBL/GenBank/DDBJ databases">
        <title>Complete genome sequence of Moraxella osloensis NP7 isolated from human skin.</title>
        <authorList>
            <person name="Lee K."/>
            <person name="Lim J.Y."/>
            <person name="Hwang I."/>
        </authorList>
    </citation>
    <scope>NUCLEOTIDE SEQUENCE [LARGE SCALE GENOMIC DNA]</scope>
    <source>
        <strain evidence="10">NP7</strain>
        <plasmid evidence="10">pnp7-1</plasmid>
    </source>
</reference>
<dbReference type="EMBL" id="CP024444">
    <property type="protein sequence ID" value="ATR79648.1"/>
    <property type="molecule type" value="Genomic_DNA"/>
</dbReference>
<feature type="transmembrane region" description="Helical" evidence="8">
    <location>
        <begin position="175"/>
        <end position="193"/>
    </location>
</feature>
<feature type="transmembrane region" description="Helical" evidence="8">
    <location>
        <begin position="366"/>
        <end position="386"/>
    </location>
</feature>
<dbReference type="GO" id="GO:0022857">
    <property type="term" value="F:transmembrane transporter activity"/>
    <property type="evidence" value="ECO:0007669"/>
    <property type="project" value="InterPro"/>
</dbReference>
<geneLocation type="plasmid" evidence="10">
    <name>pnp7-1</name>
</geneLocation>
<feature type="transmembrane region" description="Helical" evidence="8">
    <location>
        <begin position="280"/>
        <end position="300"/>
    </location>
</feature>
<gene>
    <name evidence="9" type="ORF">NP7_09775</name>
</gene>
<comment type="similarity">
    <text evidence="2 7">Belongs to the purine-cytosine permease (2.A.39) family.</text>
</comment>
<evidence type="ECO:0000256" key="5">
    <source>
        <dbReference type="ARBA" id="ARBA00022989"/>
    </source>
</evidence>
<feature type="transmembrane region" description="Helical" evidence="8">
    <location>
        <begin position="338"/>
        <end position="360"/>
    </location>
</feature>